<name>A0A7W2FFA1_9BURK</name>
<gene>
    <name evidence="3" type="ORF">H3H39_26200</name>
</gene>
<comment type="caution">
    <text evidence="3">The sequence shown here is derived from an EMBL/GenBank/DDBJ whole genome shotgun (WGS) entry which is preliminary data.</text>
</comment>
<feature type="region of interest" description="Disordered" evidence="1">
    <location>
        <begin position="102"/>
        <end position="151"/>
    </location>
</feature>
<feature type="chain" id="PRO_5031389563" description="Secreted protein" evidence="2">
    <location>
        <begin position="21"/>
        <end position="163"/>
    </location>
</feature>
<evidence type="ECO:0000313" key="4">
    <source>
        <dbReference type="Proteomes" id="UP000573499"/>
    </source>
</evidence>
<dbReference type="EMBL" id="JACEZU010000019">
    <property type="protein sequence ID" value="MBA5690534.1"/>
    <property type="molecule type" value="Genomic_DNA"/>
</dbReference>
<dbReference type="RefSeq" id="WP_182157341.1">
    <property type="nucleotide sequence ID" value="NZ_JACEZU010000019.1"/>
</dbReference>
<evidence type="ECO:0008006" key="5">
    <source>
        <dbReference type="Google" id="ProtNLM"/>
    </source>
</evidence>
<feature type="compositionally biased region" description="Basic and acidic residues" evidence="1">
    <location>
        <begin position="37"/>
        <end position="53"/>
    </location>
</feature>
<keyword evidence="2" id="KW-0732">Signal</keyword>
<reference evidence="3 4" key="1">
    <citation type="submission" date="2020-07" db="EMBL/GenBank/DDBJ databases">
        <title>Novel species isolated from subtropical streams in China.</title>
        <authorList>
            <person name="Lu H."/>
        </authorList>
    </citation>
    <scope>NUCLEOTIDE SEQUENCE [LARGE SCALE GENOMIC DNA]</scope>
    <source>
        <strain evidence="3 4">LX47W</strain>
    </source>
</reference>
<accession>A0A7W2FFA1</accession>
<protein>
    <recommendedName>
        <fullName evidence="5">Secreted protein</fullName>
    </recommendedName>
</protein>
<dbReference type="AlphaFoldDB" id="A0A7W2FFA1"/>
<keyword evidence="4" id="KW-1185">Reference proteome</keyword>
<organism evidence="3 4">
    <name type="scientific">Rugamonas apoptosis</name>
    <dbReference type="NCBI Taxonomy" id="2758570"/>
    <lineage>
        <taxon>Bacteria</taxon>
        <taxon>Pseudomonadati</taxon>
        <taxon>Pseudomonadota</taxon>
        <taxon>Betaproteobacteria</taxon>
        <taxon>Burkholderiales</taxon>
        <taxon>Oxalobacteraceae</taxon>
        <taxon>Telluria group</taxon>
        <taxon>Rugamonas</taxon>
    </lineage>
</organism>
<feature type="compositionally biased region" description="Low complexity" evidence="1">
    <location>
        <begin position="113"/>
        <end position="128"/>
    </location>
</feature>
<feature type="region of interest" description="Disordered" evidence="1">
    <location>
        <begin position="30"/>
        <end position="55"/>
    </location>
</feature>
<evidence type="ECO:0000256" key="2">
    <source>
        <dbReference type="SAM" id="SignalP"/>
    </source>
</evidence>
<proteinExistence type="predicted"/>
<sequence length="163" mass="16814">MKRHLPVLVATLLIFSDVSATTCRSQTAAMAGSRTGYSRDEGAATRVEQKESQSSDAVGRCVSGITTINVMPTFPSLSDIFNSVIERACTVAIDRLRDVPIPGTPGGAGTGDLPGLPAWPSLPGSSSPTPSPGDPGGAIPIVPTTPSTTLGTTASDLWRAIWH</sequence>
<dbReference type="Proteomes" id="UP000573499">
    <property type="component" value="Unassembled WGS sequence"/>
</dbReference>
<evidence type="ECO:0000256" key="1">
    <source>
        <dbReference type="SAM" id="MobiDB-lite"/>
    </source>
</evidence>
<feature type="signal peptide" evidence="2">
    <location>
        <begin position="1"/>
        <end position="20"/>
    </location>
</feature>
<evidence type="ECO:0000313" key="3">
    <source>
        <dbReference type="EMBL" id="MBA5690534.1"/>
    </source>
</evidence>